<keyword evidence="4" id="KW-1003">Cell membrane</keyword>
<feature type="transmembrane region" description="Helical" evidence="8">
    <location>
        <begin position="117"/>
        <end position="139"/>
    </location>
</feature>
<feature type="transmembrane region" description="Helical" evidence="8">
    <location>
        <begin position="505"/>
        <end position="527"/>
    </location>
</feature>
<evidence type="ECO:0000256" key="6">
    <source>
        <dbReference type="ARBA" id="ARBA00022989"/>
    </source>
</evidence>
<evidence type="ECO:0000259" key="9">
    <source>
        <dbReference type="Pfam" id="PF02554"/>
    </source>
</evidence>
<dbReference type="InterPro" id="IPR051605">
    <property type="entry name" value="CstA"/>
</dbReference>
<evidence type="ECO:0000256" key="1">
    <source>
        <dbReference type="ARBA" id="ARBA00004651"/>
    </source>
</evidence>
<feature type="transmembrane region" description="Helical" evidence="8">
    <location>
        <begin position="632"/>
        <end position="653"/>
    </location>
</feature>
<feature type="transmembrane region" description="Helical" evidence="8">
    <location>
        <begin position="434"/>
        <end position="457"/>
    </location>
</feature>
<proteinExistence type="inferred from homology"/>
<feature type="transmembrane region" description="Helical" evidence="8">
    <location>
        <begin position="324"/>
        <end position="344"/>
    </location>
</feature>
<evidence type="ECO:0000256" key="7">
    <source>
        <dbReference type="ARBA" id="ARBA00023136"/>
    </source>
</evidence>
<feature type="domain" description="CstA N-terminal" evidence="9">
    <location>
        <begin position="32"/>
        <end position="588"/>
    </location>
</feature>
<dbReference type="KEGG" id="moz:MoryE10_30620"/>
<evidence type="ECO:0000256" key="4">
    <source>
        <dbReference type="ARBA" id="ARBA00022475"/>
    </source>
</evidence>
<evidence type="ECO:0000313" key="11">
    <source>
        <dbReference type="Proteomes" id="UP000824988"/>
    </source>
</evidence>
<gene>
    <name evidence="10" type="ORF">MoryE10_30620</name>
</gene>
<feature type="transmembrane region" description="Helical" evidence="8">
    <location>
        <begin position="190"/>
        <end position="208"/>
    </location>
</feature>
<sequence>MNIRGWITWAAVALLGASAVGGIALNRGESINSLWFVTAAVCVYALGYRFYSAFVAAKVLVLDASRATPAERFNDGRDFMPTNKWVVFGHHFAAIAGPGPLIGPTLAAQFGYLPGTLWILIGAVLGGCVQDFVTLFFSLRRDGRSLGQMARDELGIIGGTAALFGVMMIMVILIAVLGLVVVNAMKHSPWATSTVAATIPIAVLIGLYMRNIRPGRVLEATAIGVALLILSVVSGGWIDADQTLRGWFDFDGPQLALMIIGYGFAAAVLPVWLLLAPRDYLSTFMKLGTIAALAVAIVILHPEVKMPAVTQFIDGSGPIFGGKLFPFVFITIACGAISGFHALISSGTTPKLLANEGDARFIGYGAMMMESFVAVMAMIAATVLEPGVYFAINSPAGVVGADAAAAVAKISGWGFPVTVEQMQFLAKEMGEATLFARTGGAPSLAVGMASLFAAAFGDKMLSLWYHFAIMFEALFILTTLDAGTRVARFMLQDMLGNWVPALGRTSWYPGVLFTSGLVVAGWGYFLYMGTIDPLGGINSLWPLFGIANQMLAAIALCVATTILVKSGKTRYSWVTGAPLAWLVTITSCAAWEKLFSPQLNVGFLAQAADLADKLAAGKGDAAKLTQLIFNSYLDAALTAFFLVVTWVLVLDMLRVCYCAANGKEHPPLSETPHIPSRLVEDWVRD</sequence>
<feature type="transmembrane region" description="Helical" evidence="8">
    <location>
        <begin position="364"/>
        <end position="384"/>
    </location>
</feature>
<name>A0A8D4VRE6_9GAMM</name>
<keyword evidence="11" id="KW-1185">Reference proteome</keyword>
<dbReference type="Proteomes" id="UP000824988">
    <property type="component" value="Chromosome"/>
</dbReference>
<reference evidence="10" key="1">
    <citation type="submission" date="2019-06" db="EMBL/GenBank/DDBJ databases">
        <title>Complete genome sequence of Methylogaea oryzae strain JCM16910.</title>
        <authorList>
            <person name="Asakawa S."/>
        </authorList>
    </citation>
    <scope>NUCLEOTIDE SEQUENCE</scope>
    <source>
        <strain evidence="10">E10</strain>
    </source>
</reference>
<keyword evidence="5 8" id="KW-0812">Transmembrane</keyword>
<feature type="transmembrane region" description="Helical" evidence="8">
    <location>
        <begin position="254"/>
        <end position="275"/>
    </location>
</feature>
<evidence type="ECO:0000256" key="5">
    <source>
        <dbReference type="ARBA" id="ARBA00022692"/>
    </source>
</evidence>
<feature type="transmembrane region" description="Helical" evidence="8">
    <location>
        <begin position="6"/>
        <end position="26"/>
    </location>
</feature>
<feature type="transmembrane region" description="Helical" evidence="8">
    <location>
        <begin position="287"/>
        <end position="304"/>
    </location>
</feature>
<comment type="similarity">
    <text evidence="2">Belongs to the peptide transporter carbon starvation (CstA) (TC 2.A.114) family.</text>
</comment>
<feature type="transmembrane region" description="Helical" evidence="8">
    <location>
        <begin position="160"/>
        <end position="184"/>
    </location>
</feature>
<keyword evidence="6 8" id="KW-1133">Transmembrane helix</keyword>
<dbReference type="PANTHER" id="PTHR30252:SF3">
    <property type="entry name" value="PYRUVATE_PROTON SYMPORTER BTST"/>
    <property type="match status" value="1"/>
</dbReference>
<keyword evidence="7 8" id="KW-0472">Membrane</keyword>
<accession>A0A8D4VRE6</accession>
<evidence type="ECO:0000256" key="2">
    <source>
        <dbReference type="ARBA" id="ARBA00007755"/>
    </source>
</evidence>
<dbReference type="EMBL" id="AP019782">
    <property type="protein sequence ID" value="BBL72456.1"/>
    <property type="molecule type" value="Genomic_DNA"/>
</dbReference>
<protein>
    <submittedName>
        <fullName evidence="10">Carbon starvation protein A</fullName>
    </submittedName>
</protein>
<feature type="transmembrane region" description="Helical" evidence="8">
    <location>
        <begin position="220"/>
        <end position="238"/>
    </location>
</feature>
<comment type="subcellular location">
    <subcellularLocation>
        <location evidence="1">Cell membrane</location>
        <topology evidence="1">Multi-pass membrane protein</topology>
    </subcellularLocation>
</comment>
<evidence type="ECO:0000256" key="3">
    <source>
        <dbReference type="ARBA" id="ARBA00022448"/>
    </source>
</evidence>
<keyword evidence="3" id="KW-0813">Transport</keyword>
<feature type="transmembrane region" description="Helical" evidence="8">
    <location>
        <begin position="539"/>
        <end position="564"/>
    </location>
</feature>
<dbReference type="AlphaFoldDB" id="A0A8D4VRE6"/>
<organism evidence="10 11">
    <name type="scientific">Methylogaea oryzae</name>
    <dbReference type="NCBI Taxonomy" id="1295382"/>
    <lineage>
        <taxon>Bacteria</taxon>
        <taxon>Pseudomonadati</taxon>
        <taxon>Pseudomonadota</taxon>
        <taxon>Gammaproteobacteria</taxon>
        <taxon>Methylococcales</taxon>
        <taxon>Methylococcaceae</taxon>
        <taxon>Methylogaea</taxon>
    </lineage>
</organism>
<dbReference type="GO" id="GO:0009267">
    <property type="term" value="P:cellular response to starvation"/>
    <property type="evidence" value="ECO:0007669"/>
    <property type="project" value="InterPro"/>
</dbReference>
<dbReference type="InterPro" id="IPR003706">
    <property type="entry name" value="CstA_N"/>
</dbReference>
<feature type="transmembrane region" description="Helical" evidence="8">
    <location>
        <begin position="33"/>
        <end position="51"/>
    </location>
</feature>
<dbReference type="Pfam" id="PF02554">
    <property type="entry name" value="CstA"/>
    <property type="match status" value="1"/>
</dbReference>
<feature type="transmembrane region" description="Helical" evidence="8">
    <location>
        <begin position="463"/>
        <end position="484"/>
    </location>
</feature>
<evidence type="ECO:0000313" key="10">
    <source>
        <dbReference type="EMBL" id="BBL72456.1"/>
    </source>
</evidence>
<dbReference type="GO" id="GO:0005886">
    <property type="term" value="C:plasma membrane"/>
    <property type="evidence" value="ECO:0007669"/>
    <property type="project" value="UniProtKB-SubCell"/>
</dbReference>
<evidence type="ECO:0000256" key="8">
    <source>
        <dbReference type="SAM" id="Phobius"/>
    </source>
</evidence>
<dbReference type="PANTHER" id="PTHR30252">
    <property type="entry name" value="INNER MEMBRANE PEPTIDE TRANSPORTER"/>
    <property type="match status" value="1"/>
</dbReference>
<dbReference type="RefSeq" id="WP_054773462.1">
    <property type="nucleotide sequence ID" value="NZ_AP019782.1"/>
</dbReference>